<evidence type="ECO:0008006" key="4">
    <source>
        <dbReference type="Google" id="ProtNLM"/>
    </source>
</evidence>
<dbReference type="SUPFAM" id="SSF53067">
    <property type="entry name" value="Actin-like ATPase domain"/>
    <property type="match status" value="1"/>
</dbReference>
<accession>U7VBV5</accession>
<dbReference type="EMBL" id="AXZF01000038">
    <property type="protein sequence ID" value="ERT69015.1"/>
    <property type="molecule type" value="Genomic_DNA"/>
</dbReference>
<dbReference type="Proteomes" id="UP000017081">
    <property type="component" value="Unassembled WGS sequence"/>
</dbReference>
<dbReference type="RefSeq" id="WP_023050522.1">
    <property type="nucleotide sequence ID" value="NZ_KI518180.1"/>
</dbReference>
<sequence length="371" mass="42383">MNLNKKKILTTIYENGPKSRKELSDILGISKTIIGRYIKQFIEENILIEEKETLKGLVGKPQIKLNFKKDFGRVLGIHLSDKEIRGGVGNPLGELLEFDSINLEKLSGELVLEKLLKLIKKFITNYKIEVIALGMNGVVDSKNGVSILSVYYNWKNIQLKKILETEFNIPVILENGTNLMALREKRNGLGKKFKNFIVFNIDEGVGAGIIVEEKLYSGTKFEAGEIGHAPYDYSEDAPICSCGNKGCLETYLANWRVVERVYKEKGMVLVYEEIIHRANKGETYFYKLILSLVKAISHGILWTEYLLNPEGIIITGKITECKDFFWKEVQRVLNNNLLNKDKKICLLKSRYEKNSILEGAIFFGLDYYFNK</sequence>
<dbReference type="STRING" id="1319815.HMPREF0202_00981"/>
<dbReference type="InterPro" id="IPR043129">
    <property type="entry name" value="ATPase_NBD"/>
</dbReference>
<dbReference type="Pfam" id="PF13412">
    <property type="entry name" value="HTH_24"/>
    <property type="match status" value="1"/>
</dbReference>
<dbReference type="Pfam" id="PF00480">
    <property type="entry name" value="ROK"/>
    <property type="match status" value="1"/>
</dbReference>
<name>U7VBV5_9FUSO</name>
<comment type="caution">
    <text evidence="2">The sequence shown here is derived from an EMBL/GenBank/DDBJ whole genome shotgun (WGS) entry which is preliminary data.</text>
</comment>
<dbReference type="SUPFAM" id="SSF46785">
    <property type="entry name" value="Winged helix' DNA-binding domain"/>
    <property type="match status" value="1"/>
</dbReference>
<dbReference type="InterPro" id="IPR049874">
    <property type="entry name" value="ROK_cs"/>
</dbReference>
<dbReference type="PANTHER" id="PTHR18964">
    <property type="entry name" value="ROK (REPRESSOR, ORF, KINASE) FAMILY"/>
    <property type="match status" value="1"/>
</dbReference>
<evidence type="ECO:0000313" key="2">
    <source>
        <dbReference type="EMBL" id="ERT69015.1"/>
    </source>
</evidence>
<evidence type="ECO:0000313" key="3">
    <source>
        <dbReference type="Proteomes" id="UP000017081"/>
    </source>
</evidence>
<dbReference type="Gene3D" id="1.10.10.10">
    <property type="entry name" value="Winged helix-like DNA-binding domain superfamily/Winged helix DNA-binding domain"/>
    <property type="match status" value="1"/>
</dbReference>
<gene>
    <name evidence="2" type="ORF">HMPREF0202_00981</name>
</gene>
<dbReference type="eggNOG" id="COG1940">
    <property type="taxonomic scope" value="Bacteria"/>
</dbReference>
<dbReference type="InterPro" id="IPR000600">
    <property type="entry name" value="ROK"/>
</dbReference>
<comment type="similarity">
    <text evidence="1">Belongs to the ROK (NagC/XylR) family.</text>
</comment>
<keyword evidence="3" id="KW-1185">Reference proteome</keyword>
<dbReference type="Gene3D" id="3.30.420.40">
    <property type="match status" value="2"/>
</dbReference>
<dbReference type="PROSITE" id="PS01125">
    <property type="entry name" value="ROK"/>
    <property type="match status" value="1"/>
</dbReference>
<reference evidence="2 3" key="1">
    <citation type="submission" date="2013-08" db="EMBL/GenBank/DDBJ databases">
        <authorList>
            <person name="Weinstock G."/>
            <person name="Sodergren E."/>
            <person name="Wylie T."/>
            <person name="Fulton L."/>
            <person name="Fulton R."/>
            <person name="Fronick C."/>
            <person name="O'Laughlin M."/>
            <person name="Godfrey J."/>
            <person name="Miner T."/>
            <person name="Herter B."/>
            <person name="Appelbaum E."/>
            <person name="Cordes M."/>
            <person name="Lek S."/>
            <person name="Wollam A."/>
            <person name="Pepin K.H."/>
            <person name="Palsikar V.B."/>
            <person name="Mitreva M."/>
            <person name="Wilson R.K."/>
        </authorList>
    </citation>
    <scope>NUCLEOTIDE SEQUENCE [LARGE SCALE GENOMIC DNA]</scope>
    <source>
        <strain evidence="2 3">ATCC BAA-474</strain>
    </source>
</reference>
<organism evidence="2 3">
    <name type="scientific">Cetobacterium somerae ATCC BAA-474</name>
    <dbReference type="NCBI Taxonomy" id="1319815"/>
    <lineage>
        <taxon>Bacteria</taxon>
        <taxon>Fusobacteriati</taxon>
        <taxon>Fusobacteriota</taxon>
        <taxon>Fusobacteriia</taxon>
        <taxon>Fusobacteriales</taxon>
        <taxon>Fusobacteriaceae</taxon>
        <taxon>Cetobacterium</taxon>
    </lineage>
</organism>
<dbReference type="InterPro" id="IPR036388">
    <property type="entry name" value="WH-like_DNA-bd_sf"/>
</dbReference>
<proteinExistence type="inferred from homology"/>
<evidence type="ECO:0000256" key="1">
    <source>
        <dbReference type="ARBA" id="ARBA00006479"/>
    </source>
</evidence>
<protein>
    <recommendedName>
        <fullName evidence="4">ROK family protein</fullName>
    </recommendedName>
</protein>
<dbReference type="PANTHER" id="PTHR18964:SF149">
    <property type="entry name" value="BIFUNCTIONAL UDP-N-ACETYLGLUCOSAMINE 2-EPIMERASE_N-ACETYLMANNOSAMINE KINASE"/>
    <property type="match status" value="1"/>
</dbReference>
<dbReference type="AlphaFoldDB" id="U7VBV5"/>
<dbReference type="HOGENOM" id="CLU_036604_13_5_0"/>
<dbReference type="InterPro" id="IPR036390">
    <property type="entry name" value="WH_DNA-bd_sf"/>
</dbReference>